<dbReference type="GO" id="GO:0042910">
    <property type="term" value="F:xenobiotic transmembrane transporter activity"/>
    <property type="evidence" value="ECO:0007669"/>
    <property type="project" value="TreeGrafter"/>
</dbReference>
<dbReference type="Gene3D" id="3.30.70.1440">
    <property type="entry name" value="Multidrug efflux transporter AcrB pore domain"/>
    <property type="match status" value="1"/>
</dbReference>
<dbReference type="EMBL" id="PYAV01000015">
    <property type="protein sequence ID" value="PSL42408.1"/>
    <property type="molecule type" value="Genomic_DNA"/>
</dbReference>
<dbReference type="Proteomes" id="UP000242310">
    <property type="component" value="Unassembled WGS sequence"/>
</dbReference>
<sequence>MKLSNFSIRRPTFTIVIMVLFIVLGAVSLTRLPMQLFPDIEAPAAAVVTNYQGAGPEEVVEEVTEPLESELATVSGLNNITSQSSEGTSLILLEFSWDTDIGDVENDIISDINAVQLPDQADDPSFLRFDPTMMGSIQMAVTAGGDDIVDFQDDVSDLQRELSRVDGVADVTEEGGLSEQVDVALDQAELDDAGVDQETVIGAIQGHNITAPGGIIEDEEEELNISTRVLSELDSVEALEDVVVTVNPEDGEELTVADLADVELGPEDQNIITRANQEPAMELSVMEESEANTTQVSQDVQEEMDELLNEDRYDHLSSITLYDEGEFIEEAIDSVMLALISGGILAMVVLFSFLRNLKTPLIIGVAIPFSIIVTFTLLFFADISLNIMTLGGLALGIGMLVDNSIVVIENIYRHLSMKKAPKEAAAEGAKEVGGAITASTLTTISVFLPILFITGLVGDLFMPFALAVSFSLAASLLVALTVVPMLASRMLKAPAENLEAERQESRFVRTMESGVRFALRKRIGVLLVTLLLFIGGAAGMTTVGVDFIPDSDEGMFMVDVELEQGTILDRTAETVEQLEEELDTHDEIEDYMSITGSGSEGQALGGGGDSHQAEIIVSMVPGPDRDETTFEFAERIEDDLADVDEDADIEVSDPAQAGLGGEANTLQFTISDPDRDRLEETTDEITEDLEDESDLRDIRPSIEETTRELQVQVDEEEARDAGLAPGQIAEAVTAATLGETATTLQPNSTDVYQVIVSYDGVTDSIEAFENLSIQGEDGFVTLEDIAEIEEGEGPASRDRRDMEDAVDFDVVYSSDMNLGEASTLVEDVLDDVDIDDEATVTFGGDQELLEEAMENLVFAFALGLLLIYLVMSAQFDSLKYPFVIMFTVPLVFIGVMIALSVTQTPFDVMAFIGLIVLAGIVVNNSIVLVDYTNQRKAAGQNTVEAIVTAVKDRTRPILITALTTILGVTPLAIGIGEGTELQEPLGIVVIGGLISSTLLTLFVIPVVYSFFDPTTRRMNKKYVTPDGQLISAWELEQAKAESIDEEEIVEQEASEEMPSEEEIEGPMEEKTEEQSKENSDSKESELVDLLEEVVRRYKQNGNERDDDSSK</sequence>
<keyword evidence="2" id="KW-0812">Transmembrane</keyword>
<accession>A0A2P8H869</accession>
<dbReference type="SUPFAM" id="SSF82714">
    <property type="entry name" value="Multidrug efflux transporter AcrB TolC docking domain, DN and DC subdomains"/>
    <property type="match status" value="2"/>
</dbReference>
<feature type="compositionally biased region" description="Basic and acidic residues" evidence="1">
    <location>
        <begin position="1067"/>
        <end position="1085"/>
    </location>
</feature>
<dbReference type="Gene3D" id="3.30.2090.10">
    <property type="entry name" value="Multidrug efflux transporter AcrB TolC docking domain, DN and DC subdomains"/>
    <property type="match status" value="2"/>
</dbReference>
<dbReference type="InterPro" id="IPR027463">
    <property type="entry name" value="AcrB_DN_DC_subdom"/>
</dbReference>
<feature type="compositionally biased region" description="Acidic residues" evidence="1">
    <location>
        <begin position="1043"/>
        <end position="1066"/>
    </location>
</feature>
<dbReference type="Gene3D" id="3.30.70.1430">
    <property type="entry name" value="Multidrug efflux transporter AcrB pore domain"/>
    <property type="match status" value="2"/>
</dbReference>
<reference evidence="3 4" key="1">
    <citation type="submission" date="2018-03" db="EMBL/GenBank/DDBJ databases">
        <title>Genomic Encyclopedia of Type Strains, Phase III (KMG-III): the genomes of soil and plant-associated and newly described type strains.</title>
        <authorList>
            <person name="Whitman W."/>
        </authorList>
    </citation>
    <scope>NUCLEOTIDE SEQUENCE [LARGE SCALE GENOMIC DNA]</scope>
    <source>
        <strain evidence="3 4">CGMCC 1.07653</strain>
    </source>
</reference>
<feature type="transmembrane region" description="Helical" evidence="2">
    <location>
        <begin position="460"/>
        <end position="483"/>
    </location>
</feature>
<feature type="transmembrane region" description="Helical" evidence="2">
    <location>
        <begin position="335"/>
        <end position="354"/>
    </location>
</feature>
<keyword evidence="2" id="KW-1133">Transmembrane helix</keyword>
<feature type="transmembrane region" description="Helical" evidence="2">
    <location>
        <begin position="908"/>
        <end position="929"/>
    </location>
</feature>
<organism evidence="3 4">
    <name type="scientific">Salsuginibacillus halophilus</name>
    <dbReference type="NCBI Taxonomy" id="517424"/>
    <lineage>
        <taxon>Bacteria</taxon>
        <taxon>Bacillati</taxon>
        <taxon>Bacillota</taxon>
        <taxon>Bacilli</taxon>
        <taxon>Bacillales</taxon>
        <taxon>Bacillaceae</taxon>
        <taxon>Salsuginibacillus</taxon>
    </lineage>
</organism>
<evidence type="ECO:0000256" key="2">
    <source>
        <dbReference type="SAM" id="Phobius"/>
    </source>
</evidence>
<evidence type="ECO:0000313" key="4">
    <source>
        <dbReference type="Proteomes" id="UP000242310"/>
    </source>
</evidence>
<dbReference type="GO" id="GO:0005886">
    <property type="term" value="C:plasma membrane"/>
    <property type="evidence" value="ECO:0007669"/>
    <property type="project" value="TreeGrafter"/>
</dbReference>
<dbReference type="PANTHER" id="PTHR32063">
    <property type="match status" value="1"/>
</dbReference>
<feature type="transmembrane region" description="Helical" evidence="2">
    <location>
        <begin position="12"/>
        <end position="30"/>
    </location>
</feature>
<evidence type="ECO:0000256" key="1">
    <source>
        <dbReference type="SAM" id="MobiDB-lite"/>
    </source>
</evidence>
<evidence type="ECO:0000313" key="3">
    <source>
        <dbReference type="EMBL" id="PSL42408.1"/>
    </source>
</evidence>
<dbReference type="AlphaFoldDB" id="A0A2P8H869"/>
<dbReference type="SUPFAM" id="SSF82866">
    <property type="entry name" value="Multidrug efflux transporter AcrB transmembrane domain"/>
    <property type="match status" value="2"/>
</dbReference>
<dbReference type="PANTHER" id="PTHR32063:SF0">
    <property type="entry name" value="SWARMING MOTILITY PROTEIN SWRC"/>
    <property type="match status" value="1"/>
</dbReference>
<feature type="transmembrane region" description="Helical" evidence="2">
    <location>
        <begin position="523"/>
        <end position="545"/>
    </location>
</feature>
<feature type="transmembrane region" description="Helical" evidence="2">
    <location>
        <begin position="856"/>
        <end position="875"/>
    </location>
</feature>
<dbReference type="Gene3D" id="3.30.70.1320">
    <property type="entry name" value="Multidrug efflux transporter AcrB pore domain like"/>
    <property type="match status" value="1"/>
</dbReference>
<dbReference type="Gene3D" id="1.20.1640.10">
    <property type="entry name" value="Multidrug efflux transporter AcrB transmembrane domain"/>
    <property type="match status" value="2"/>
</dbReference>
<keyword evidence="2" id="KW-0472">Membrane</keyword>
<keyword evidence="4" id="KW-1185">Reference proteome</keyword>
<dbReference type="Pfam" id="PF00873">
    <property type="entry name" value="ACR_tran"/>
    <property type="match status" value="1"/>
</dbReference>
<protein>
    <submittedName>
        <fullName evidence="3">HAE1 family hydrophobic/amphiphilic exporter-1</fullName>
    </submittedName>
</protein>
<gene>
    <name evidence="3" type="ORF">B0H94_11511</name>
</gene>
<dbReference type="InterPro" id="IPR001036">
    <property type="entry name" value="Acrflvin-R"/>
</dbReference>
<dbReference type="RefSeq" id="WP_106589697.1">
    <property type="nucleotide sequence ID" value="NZ_PYAV01000015.1"/>
</dbReference>
<dbReference type="SUPFAM" id="SSF82693">
    <property type="entry name" value="Multidrug efflux transporter AcrB pore domain, PN1, PN2, PC1 and PC2 subdomains"/>
    <property type="match status" value="3"/>
</dbReference>
<dbReference type="PRINTS" id="PR00702">
    <property type="entry name" value="ACRIFLAVINRP"/>
</dbReference>
<feature type="transmembrane region" description="Helical" evidence="2">
    <location>
        <begin position="361"/>
        <end position="381"/>
    </location>
</feature>
<name>A0A2P8H869_9BACI</name>
<feature type="region of interest" description="Disordered" evidence="1">
    <location>
        <begin position="1041"/>
        <end position="1085"/>
    </location>
</feature>
<proteinExistence type="predicted"/>
<feature type="transmembrane region" description="Helical" evidence="2">
    <location>
        <begin position="957"/>
        <end position="975"/>
    </location>
</feature>
<comment type="caution">
    <text evidence="3">The sequence shown here is derived from an EMBL/GenBank/DDBJ whole genome shotgun (WGS) entry which is preliminary data.</text>
</comment>
<feature type="transmembrane region" description="Helical" evidence="2">
    <location>
        <begin position="882"/>
        <end position="902"/>
    </location>
</feature>
<dbReference type="OrthoDB" id="9757876at2"/>
<feature type="transmembrane region" description="Helical" evidence="2">
    <location>
        <begin position="987"/>
        <end position="1011"/>
    </location>
</feature>
<feature type="transmembrane region" description="Helical" evidence="2">
    <location>
        <begin position="387"/>
        <end position="412"/>
    </location>
</feature>
<feature type="transmembrane region" description="Helical" evidence="2">
    <location>
        <begin position="432"/>
        <end position="454"/>
    </location>
</feature>